<dbReference type="AlphaFoldDB" id="A0A975AJI7"/>
<evidence type="ECO:0000313" key="2">
    <source>
        <dbReference type="EMBL" id="QSX29322.1"/>
    </source>
</evidence>
<keyword evidence="3" id="KW-1185">Reference proteome</keyword>
<sequence>MKKLAKFILAILGILIAMAIVLAVFIYWQVHSEHEFSYRDFESATGQQLPASASIIAGESLNWDLQGDHDACAVIEISPEDFQRLQNVIKPSNVSDPVPASISCSEEMNALFANYEVLAAEHGSTQGGEGRYWALVDGKPIVLVRYASW</sequence>
<protein>
    <submittedName>
        <fullName evidence="2">Uncharacterized protein</fullName>
    </submittedName>
</protein>
<gene>
    <name evidence="2" type="ORF">JYB88_14060</name>
</gene>
<dbReference type="RefSeq" id="WP_207324509.1">
    <property type="nucleotide sequence ID" value="NZ_CP071504.1"/>
</dbReference>
<feature type="transmembrane region" description="Helical" evidence="1">
    <location>
        <begin position="7"/>
        <end position="28"/>
    </location>
</feature>
<proteinExistence type="predicted"/>
<keyword evidence="1" id="KW-0812">Transmembrane</keyword>
<reference evidence="2 3" key="1">
    <citation type="submission" date="2021-03" db="EMBL/GenBank/DDBJ databases">
        <title>Novel species identification of genus Shewanella.</title>
        <authorList>
            <person name="Liu G."/>
            <person name="Zhang Q."/>
        </authorList>
    </citation>
    <scope>NUCLEOTIDE SEQUENCE [LARGE SCALE GENOMIC DNA]</scope>
    <source>
        <strain evidence="2 3">FJAT-53726</strain>
    </source>
</reference>
<evidence type="ECO:0000313" key="3">
    <source>
        <dbReference type="Proteomes" id="UP000663281"/>
    </source>
</evidence>
<accession>A0A975AJI7</accession>
<organism evidence="2 3">
    <name type="scientific">Shewanella cyperi</name>
    <dbReference type="NCBI Taxonomy" id="2814292"/>
    <lineage>
        <taxon>Bacteria</taxon>
        <taxon>Pseudomonadati</taxon>
        <taxon>Pseudomonadota</taxon>
        <taxon>Gammaproteobacteria</taxon>
        <taxon>Alteromonadales</taxon>
        <taxon>Shewanellaceae</taxon>
        <taxon>Shewanella</taxon>
    </lineage>
</organism>
<dbReference type="KEGG" id="scyp:JYB88_14060"/>
<name>A0A975AJI7_9GAMM</name>
<evidence type="ECO:0000256" key="1">
    <source>
        <dbReference type="SAM" id="Phobius"/>
    </source>
</evidence>
<dbReference type="Proteomes" id="UP000663281">
    <property type="component" value="Chromosome"/>
</dbReference>
<dbReference type="EMBL" id="CP071504">
    <property type="protein sequence ID" value="QSX29322.1"/>
    <property type="molecule type" value="Genomic_DNA"/>
</dbReference>
<keyword evidence="1" id="KW-0472">Membrane</keyword>
<keyword evidence="1" id="KW-1133">Transmembrane helix</keyword>